<keyword evidence="1" id="KW-0472">Membrane</keyword>
<keyword evidence="1" id="KW-0812">Transmembrane</keyword>
<protein>
    <submittedName>
        <fullName evidence="2">Uncharacterized protein</fullName>
    </submittedName>
</protein>
<dbReference type="AlphaFoldDB" id="A0ABD3PNX0"/>
<sequence length="226" mass="24658">MIMAAFITPRQHVLSHTTHTKPTPFPISSSLDPNNNAPTTLDGITPIKHFEPMINLPAASAFLLISIIFTLLQLRINAVSKAAKRRSDALDALRVVESLQLSGSDDNGRSRPDEERVASAKKKYEDALREEMDLRSILPGVRIVAPNDPKRDEEQRAAAKRFLGWDATDFDDNDDQGRELIQSTDDSTALSGGAQVVLFGVAAVLIALLYTLSFDPMSPSGSITAF</sequence>
<evidence type="ECO:0000313" key="2">
    <source>
        <dbReference type="EMBL" id="KAL3789453.1"/>
    </source>
</evidence>
<reference evidence="2 3" key="1">
    <citation type="submission" date="2024-10" db="EMBL/GenBank/DDBJ databases">
        <title>Updated reference genomes for cyclostephanoid diatoms.</title>
        <authorList>
            <person name="Roberts W.R."/>
            <person name="Alverson A.J."/>
        </authorList>
    </citation>
    <scope>NUCLEOTIDE SEQUENCE [LARGE SCALE GENOMIC DNA]</scope>
    <source>
        <strain evidence="2 3">AJA010-31</strain>
    </source>
</reference>
<dbReference type="Proteomes" id="UP001530400">
    <property type="component" value="Unassembled WGS sequence"/>
</dbReference>
<accession>A0ABD3PNX0</accession>
<feature type="transmembrane region" description="Helical" evidence="1">
    <location>
        <begin position="56"/>
        <end position="76"/>
    </location>
</feature>
<keyword evidence="3" id="KW-1185">Reference proteome</keyword>
<keyword evidence="1" id="KW-1133">Transmembrane helix</keyword>
<dbReference type="EMBL" id="JALLPJ020000522">
    <property type="protein sequence ID" value="KAL3789453.1"/>
    <property type="molecule type" value="Genomic_DNA"/>
</dbReference>
<proteinExistence type="predicted"/>
<feature type="transmembrane region" description="Helical" evidence="1">
    <location>
        <begin position="188"/>
        <end position="212"/>
    </location>
</feature>
<comment type="caution">
    <text evidence="2">The sequence shown here is derived from an EMBL/GenBank/DDBJ whole genome shotgun (WGS) entry which is preliminary data.</text>
</comment>
<evidence type="ECO:0000256" key="1">
    <source>
        <dbReference type="SAM" id="Phobius"/>
    </source>
</evidence>
<organism evidence="2 3">
    <name type="scientific">Cyclotella atomus</name>
    <dbReference type="NCBI Taxonomy" id="382360"/>
    <lineage>
        <taxon>Eukaryota</taxon>
        <taxon>Sar</taxon>
        <taxon>Stramenopiles</taxon>
        <taxon>Ochrophyta</taxon>
        <taxon>Bacillariophyta</taxon>
        <taxon>Coscinodiscophyceae</taxon>
        <taxon>Thalassiosirophycidae</taxon>
        <taxon>Stephanodiscales</taxon>
        <taxon>Stephanodiscaceae</taxon>
        <taxon>Cyclotella</taxon>
    </lineage>
</organism>
<name>A0ABD3PNX0_9STRA</name>
<evidence type="ECO:0000313" key="3">
    <source>
        <dbReference type="Proteomes" id="UP001530400"/>
    </source>
</evidence>
<gene>
    <name evidence="2" type="ORF">ACHAWO_002782</name>
</gene>